<comment type="caution">
    <text evidence="1">The sequence shown here is derived from an EMBL/GenBank/DDBJ whole genome shotgun (WGS) entry which is preliminary data.</text>
</comment>
<gene>
    <name evidence="1" type="ORF">QQX09_11225</name>
</gene>
<reference evidence="1" key="1">
    <citation type="submission" date="2023-06" db="EMBL/GenBank/DDBJ databases">
        <title>Sysu t00192.</title>
        <authorList>
            <person name="Gao L."/>
            <person name="Fang B.-Z."/>
            <person name="Li W.-J."/>
        </authorList>
    </citation>
    <scope>NUCLEOTIDE SEQUENCE</scope>
    <source>
        <strain evidence="1">SYSU T00192</strain>
    </source>
</reference>
<evidence type="ECO:0000313" key="2">
    <source>
        <dbReference type="Proteomes" id="UP001172728"/>
    </source>
</evidence>
<organism evidence="1 2">
    <name type="scientific">Demequina litoralis</name>
    <dbReference type="NCBI Taxonomy" id="3051660"/>
    <lineage>
        <taxon>Bacteria</taxon>
        <taxon>Bacillati</taxon>
        <taxon>Actinomycetota</taxon>
        <taxon>Actinomycetes</taxon>
        <taxon>Micrococcales</taxon>
        <taxon>Demequinaceae</taxon>
        <taxon>Demequina</taxon>
    </lineage>
</organism>
<dbReference type="EMBL" id="JAUHPW010000008">
    <property type="protein sequence ID" value="MDN4476427.1"/>
    <property type="molecule type" value="Genomic_DNA"/>
</dbReference>
<name>A0ABT8GBJ8_9MICO</name>
<proteinExistence type="predicted"/>
<protein>
    <submittedName>
        <fullName evidence="1">Uncharacterized protein</fullName>
    </submittedName>
</protein>
<sequence>MNTRTPALVHGTRPLLRTVMSVRGGWALMSDGDSMIAWRVGAHAAALLVVGAQVADHGDGRCTTPGGMVAYREADEEGDMAARTSARGATRASFALAA</sequence>
<accession>A0ABT8GBJ8</accession>
<keyword evidence="2" id="KW-1185">Reference proteome</keyword>
<dbReference type="Proteomes" id="UP001172728">
    <property type="component" value="Unassembled WGS sequence"/>
</dbReference>
<dbReference type="RefSeq" id="WP_301134703.1">
    <property type="nucleotide sequence ID" value="NZ_JAUHPW010000008.1"/>
</dbReference>
<evidence type="ECO:0000313" key="1">
    <source>
        <dbReference type="EMBL" id="MDN4476427.1"/>
    </source>
</evidence>